<dbReference type="InterPro" id="IPR001611">
    <property type="entry name" value="Leu-rich_rpt"/>
</dbReference>
<dbReference type="Proteomes" id="UP000669133">
    <property type="component" value="Unassembled WGS sequence"/>
</dbReference>
<keyword evidence="4" id="KW-1185">Reference proteome</keyword>
<dbReference type="AlphaFoldDB" id="A0A8H7ZCZ9"/>
<accession>A0A8H7ZCZ9</accession>
<dbReference type="InterPro" id="IPR032675">
    <property type="entry name" value="LRR_dom_sf"/>
</dbReference>
<dbReference type="RefSeq" id="XP_067548691.1">
    <property type="nucleotide sequence ID" value="XM_067692298.1"/>
</dbReference>
<comment type="caution">
    <text evidence="3">The sequence shown here is derived from an EMBL/GenBank/DDBJ whole genome shotgun (WGS) entry which is preliminary data.</text>
</comment>
<gene>
    <name evidence="3" type="ORF">I9W82_003343</name>
</gene>
<evidence type="ECO:0000313" key="3">
    <source>
        <dbReference type="EMBL" id="KAG5419575.1"/>
    </source>
</evidence>
<dbReference type="PROSITE" id="PS51450">
    <property type="entry name" value="LRR"/>
    <property type="match status" value="2"/>
</dbReference>
<dbReference type="EMBL" id="JAEOAQ010000003">
    <property type="protein sequence ID" value="KAG5419575.1"/>
    <property type="molecule type" value="Genomic_DNA"/>
</dbReference>
<keyword evidence="2" id="KW-0677">Repeat</keyword>
<dbReference type="Pfam" id="PF13855">
    <property type="entry name" value="LRR_8"/>
    <property type="match status" value="1"/>
</dbReference>
<dbReference type="OrthoDB" id="7451790at2759"/>
<dbReference type="InterPro" id="IPR050333">
    <property type="entry name" value="SLRP"/>
</dbReference>
<reference evidence="3 4" key="1">
    <citation type="submission" date="2020-12" db="EMBL/GenBank/DDBJ databases">
        <title>Effect of drift, selection, and recombination on the evolution of hybrid genomes in Candida yeast pathogens.</title>
        <authorList>
            <person name="Mixao V."/>
            <person name="Ksiezopolska E."/>
            <person name="Saus E."/>
            <person name="Boekhout T."/>
            <person name="Gacser A."/>
            <person name="Gabaldon T."/>
        </authorList>
    </citation>
    <scope>NUCLEOTIDE SEQUENCE [LARGE SCALE GENOMIC DNA]</scope>
    <source>
        <strain evidence="3 4">BP57</strain>
    </source>
</reference>
<evidence type="ECO:0000313" key="4">
    <source>
        <dbReference type="Proteomes" id="UP000669133"/>
    </source>
</evidence>
<name>A0A8H7ZCZ9_9ASCO</name>
<dbReference type="SUPFAM" id="SSF52047">
    <property type="entry name" value="RNI-like"/>
    <property type="match status" value="1"/>
</dbReference>
<organism evidence="3 4">
    <name type="scientific">Candida metapsilosis</name>
    <dbReference type="NCBI Taxonomy" id="273372"/>
    <lineage>
        <taxon>Eukaryota</taxon>
        <taxon>Fungi</taxon>
        <taxon>Dikarya</taxon>
        <taxon>Ascomycota</taxon>
        <taxon>Saccharomycotina</taxon>
        <taxon>Pichiomycetes</taxon>
        <taxon>Debaryomycetaceae</taxon>
        <taxon>Candida/Lodderomyces clade</taxon>
        <taxon>Candida</taxon>
    </lineage>
</organism>
<sequence>MVQQSTRILLDLLPAEVLYQIVSNVGANNTTKILQDRQFLLNNKHLKHAIDYEIQKTSTYRFDNRVTRLSTLGSWDDHWRDATISDFMTLEEFKIFDDYCVEEKLKATSRISYNIKSILDYFELEELIAGLKAGKETRLALNLNFDYSGHIDGTELPNKLIYLKDRVVELSLDASYKFSFEIDVGTLENIEALRIGEDEFTGTLVDCHKLGNLSIRGASLLDMTKLPASLETLDLDYCSVDKPTVASDVATFPKVKNLFFKDFDIEDWDSIKNLFHYVISSKVENITFNSFNTEYGDDWFLGLLEDLADEHDLKLNSLSITGAMDTSYTVFPKHRLVLYNEGNYYSGYNRPSISAVPNTLTELTLHNCSFNIKELFRDRPTNLKSCSLRGCSLTFDGEDIDFSKFKYLTYLELGEVTIGNDISKIRLPDSLKFDKDLVRLKVTYSNLSTWNVVFESGSKLQYLCLNYCDLESINMCFPPLLKELNLARNNLSEIPLEVAYLKKLRILTLSENKIQSAKITFSHNSLEMLDLDRNRLSEIQLLFPKGVSNLKRVNLESNKLEDISMNDIGHNGETKHDNFYELSVLSNRNLTVEQITALVPCVPRSTRFLWGADPEKQRKNYLTGSA</sequence>
<proteinExistence type="predicted"/>
<keyword evidence="1" id="KW-0433">Leucine-rich repeat</keyword>
<evidence type="ECO:0000256" key="1">
    <source>
        <dbReference type="ARBA" id="ARBA00022614"/>
    </source>
</evidence>
<evidence type="ECO:0000256" key="2">
    <source>
        <dbReference type="ARBA" id="ARBA00022737"/>
    </source>
</evidence>
<dbReference type="Gene3D" id="3.80.10.10">
    <property type="entry name" value="Ribonuclease Inhibitor"/>
    <property type="match status" value="2"/>
</dbReference>
<dbReference type="GeneID" id="93651972"/>
<dbReference type="PANTHER" id="PTHR45712:SF22">
    <property type="entry name" value="INSULIN-LIKE GROWTH FACTOR-BINDING PROTEIN COMPLEX ACID LABILE SUBUNIT"/>
    <property type="match status" value="1"/>
</dbReference>
<protein>
    <submittedName>
        <fullName evidence="3">Uncharacterized protein</fullName>
    </submittedName>
</protein>
<dbReference type="SUPFAM" id="SSF52058">
    <property type="entry name" value="L domain-like"/>
    <property type="match status" value="1"/>
</dbReference>
<dbReference type="PANTHER" id="PTHR45712">
    <property type="entry name" value="AGAP008170-PA"/>
    <property type="match status" value="1"/>
</dbReference>